<gene>
    <name evidence="8" type="ordered locus">Bsel_0896</name>
</gene>
<dbReference type="eggNOG" id="COG5632">
    <property type="taxonomic scope" value="Bacteria"/>
</dbReference>
<accession>D6XZP5</accession>
<dbReference type="GO" id="GO:0009254">
    <property type="term" value="P:peptidoglycan turnover"/>
    <property type="evidence" value="ECO:0007669"/>
    <property type="project" value="TreeGrafter"/>
</dbReference>
<dbReference type="Proteomes" id="UP000000271">
    <property type="component" value="Chromosome"/>
</dbReference>
<proteinExistence type="predicted"/>
<feature type="domain" description="SPOR" evidence="7">
    <location>
        <begin position="226"/>
        <end position="262"/>
    </location>
</feature>
<dbReference type="EMBL" id="CP001791">
    <property type="protein sequence ID" value="ADH98419.1"/>
    <property type="molecule type" value="Genomic_DNA"/>
</dbReference>
<dbReference type="Gene3D" id="3.40.80.10">
    <property type="entry name" value="Peptidoglycan recognition protein-like"/>
    <property type="match status" value="1"/>
</dbReference>
<keyword evidence="4" id="KW-0961">Cell wall biogenesis/degradation</keyword>
<dbReference type="CDD" id="cd06583">
    <property type="entry name" value="PGRP"/>
    <property type="match status" value="1"/>
</dbReference>
<dbReference type="Pfam" id="PF01510">
    <property type="entry name" value="Amidase_2"/>
    <property type="match status" value="1"/>
</dbReference>
<evidence type="ECO:0000313" key="8">
    <source>
        <dbReference type="EMBL" id="ADH98419.1"/>
    </source>
</evidence>
<dbReference type="InterPro" id="IPR007730">
    <property type="entry name" value="SPOR-like_dom"/>
</dbReference>
<dbReference type="InterPro" id="IPR002502">
    <property type="entry name" value="Amidase_domain"/>
</dbReference>
<dbReference type="GO" id="GO:0009253">
    <property type="term" value="P:peptidoglycan catabolic process"/>
    <property type="evidence" value="ECO:0007669"/>
    <property type="project" value="InterPro"/>
</dbReference>
<dbReference type="PANTHER" id="PTHR30417:SF1">
    <property type="entry name" value="N-ACETYLMURAMOYL-L-ALANINE AMIDASE AMID"/>
    <property type="match status" value="1"/>
</dbReference>
<dbReference type="InterPro" id="IPR036680">
    <property type="entry name" value="SPOR-like_sf"/>
</dbReference>
<evidence type="ECO:0000256" key="4">
    <source>
        <dbReference type="ARBA" id="ARBA00023316"/>
    </source>
</evidence>
<dbReference type="KEGG" id="bse:Bsel_0896"/>
<evidence type="ECO:0000256" key="1">
    <source>
        <dbReference type="ARBA" id="ARBA00001561"/>
    </source>
</evidence>
<protein>
    <recommendedName>
        <fullName evidence="2">N-acetylmuramoyl-L-alanine amidase</fullName>
        <ecNumber evidence="2">3.5.1.28</ecNumber>
    </recommendedName>
    <alternativeName>
        <fullName evidence="6">Autolysin</fullName>
    </alternativeName>
    <alternativeName>
        <fullName evidence="5">Cell wall hydrolase</fullName>
    </alternativeName>
</protein>
<dbReference type="SUPFAM" id="SSF110997">
    <property type="entry name" value="Sporulation related repeat"/>
    <property type="match status" value="1"/>
</dbReference>
<dbReference type="Pfam" id="PF05036">
    <property type="entry name" value="SPOR"/>
    <property type="match status" value="1"/>
</dbReference>
<evidence type="ECO:0000256" key="6">
    <source>
        <dbReference type="ARBA" id="ARBA00032390"/>
    </source>
</evidence>
<dbReference type="GO" id="GO:0008745">
    <property type="term" value="F:N-acetylmuramoyl-L-alanine amidase activity"/>
    <property type="evidence" value="ECO:0007669"/>
    <property type="project" value="UniProtKB-EC"/>
</dbReference>
<evidence type="ECO:0000313" key="9">
    <source>
        <dbReference type="Proteomes" id="UP000000271"/>
    </source>
</evidence>
<dbReference type="GO" id="GO:0042834">
    <property type="term" value="F:peptidoglycan binding"/>
    <property type="evidence" value="ECO:0007669"/>
    <property type="project" value="InterPro"/>
</dbReference>
<keyword evidence="3" id="KW-0378">Hydrolase</keyword>
<dbReference type="SMART" id="SM00644">
    <property type="entry name" value="Ami_2"/>
    <property type="match status" value="1"/>
</dbReference>
<dbReference type="HOGENOM" id="CLU_092358_0_0_9"/>
<dbReference type="InterPro" id="IPR036505">
    <property type="entry name" value="Amidase/PGRP_sf"/>
</dbReference>
<sequence>MNATTVRHLPFHEQTRVLVSCEGEGIDVTIQTKYMTGNDCFQAGRTIVPKGIMIHSTATPGVMAADWFSRWNKSYKAGEMTRQVCVHAFVDDRSVWQYLPWNHRGWHAGGTANNTHIGIEICEPKGFRYDQNGRMTGYNPADHEVYFRMAWKRTVALAVKLCREFGLNETAIIDHTEGNRQGIASAHQDVMHWFARHGESVDSFRRDVRAELGKSVRLTVRKTPDAAPGKLFRVQAGAFSSEAKAKDQLRRLKEAGFDAFIQ</sequence>
<name>D6XZP5_BACIE</name>
<evidence type="ECO:0000256" key="2">
    <source>
        <dbReference type="ARBA" id="ARBA00011901"/>
    </source>
</evidence>
<organism evidence="8 9">
    <name type="scientific">Bacillus selenitireducens (strain ATCC 700615 / DSM 15326 / MLS10)</name>
    <dbReference type="NCBI Taxonomy" id="439292"/>
    <lineage>
        <taxon>Bacteria</taxon>
        <taxon>Bacillati</taxon>
        <taxon>Bacillota</taxon>
        <taxon>Bacilli</taxon>
        <taxon>Bacillales</taxon>
        <taxon>Bacillaceae</taxon>
        <taxon>Salisediminibacterium</taxon>
    </lineage>
</organism>
<dbReference type="PROSITE" id="PS51724">
    <property type="entry name" value="SPOR"/>
    <property type="match status" value="1"/>
</dbReference>
<evidence type="ECO:0000259" key="7">
    <source>
        <dbReference type="PROSITE" id="PS51724"/>
    </source>
</evidence>
<dbReference type="STRING" id="439292.Bsel_0896"/>
<dbReference type="SUPFAM" id="SSF55846">
    <property type="entry name" value="N-acetylmuramoyl-L-alanine amidase-like"/>
    <property type="match status" value="1"/>
</dbReference>
<dbReference type="InterPro" id="IPR051206">
    <property type="entry name" value="NAMLAA_amidase_2"/>
</dbReference>
<comment type="catalytic activity">
    <reaction evidence="1">
        <text>Hydrolyzes the link between N-acetylmuramoyl residues and L-amino acid residues in certain cell-wall glycopeptides.</text>
        <dbReference type="EC" id="3.5.1.28"/>
    </reaction>
</comment>
<dbReference type="EC" id="3.5.1.28" evidence="2"/>
<dbReference type="PANTHER" id="PTHR30417">
    <property type="entry name" value="N-ACETYLMURAMOYL-L-ALANINE AMIDASE AMID"/>
    <property type="match status" value="1"/>
</dbReference>
<dbReference type="GO" id="GO:0071555">
    <property type="term" value="P:cell wall organization"/>
    <property type="evidence" value="ECO:0007669"/>
    <property type="project" value="UniProtKB-KW"/>
</dbReference>
<keyword evidence="9" id="KW-1185">Reference proteome</keyword>
<dbReference type="AlphaFoldDB" id="D6XZP5"/>
<evidence type="ECO:0000256" key="5">
    <source>
        <dbReference type="ARBA" id="ARBA00030881"/>
    </source>
</evidence>
<evidence type="ECO:0000256" key="3">
    <source>
        <dbReference type="ARBA" id="ARBA00022801"/>
    </source>
</evidence>
<reference evidence="8" key="1">
    <citation type="submission" date="2009-10" db="EMBL/GenBank/DDBJ databases">
        <title>Complete sequence of Bacillus selenitireducens MLS10.</title>
        <authorList>
            <consortium name="US DOE Joint Genome Institute"/>
            <person name="Lucas S."/>
            <person name="Copeland A."/>
            <person name="Lapidus A."/>
            <person name="Glavina del Rio T."/>
            <person name="Dalin E."/>
            <person name="Tice H."/>
            <person name="Bruce D."/>
            <person name="Goodwin L."/>
            <person name="Pitluck S."/>
            <person name="Sims D."/>
            <person name="Brettin T."/>
            <person name="Detter J.C."/>
            <person name="Han C."/>
            <person name="Larimer F."/>
            <person name="Land M."/>
            <person name="Hauser L."/>
            <person name="Kyrpides N."/>
            <person name="Ovchinnikova G."/>
            <person name="Stolz J."/>
        </authorList>
    </citation>
    <scope>NUCLEOTIDE SEQUENCE [LARGE SCALE GENOMIC DNA]</scope>
    <source>
        <strain evidence="8">MLS10</strain>
    </source>
</reference>